<keyword evidence="5" id="KW-1185">Reference proteome</keyword>
<reference evidence="4" key="1">
    <citation type="submission" date="2016-09" db="EMBL/GenBank/DDBJ databases">
        <authorList>
            <person name="Hebert L."/>
            <person name="Moumen B."/>
        </authorList>
    </citation>
    <scope>NUCLEOTIDE SEQUENCE [LARGE SCALE GENOMIC DNA]</scope>
    <source>
        <strain evidence="4">OVI</strain>
    </source>
</reference>
<organism evidence="4 5">
    <name type="scientific">Trypanosoma equiperdum</name>
    <dbReference type="NCBI Taxonomy" id="5694"/>
    <lineage>
        <taxon>Eukaryota</taxon>
        <taxon>Discoba</taxon>
        <taxon>Euglenozoa</taxon>
        <taxon>Kinetoplastea</taxon>
        <taxon>Metakinetoplastina</taxon>
        <taxon>Trypanosomatida</taxon>
        <taxon>Trypanosomatidae</taxon>
        <taxon>Trypanosoma</taxon>
    </lineage>
</organism>
<comment type="caution">
    <text evidence="4">The sequence shown here is derived from an EMBL/GenBank/DDBJ whole genome shotgun (WGS) entry which is preliminary data.</text>
</comment>
<sequence>MGSTEDVPPVAHSDVINQACAVEKSVEKPPKGGEAWSIDFTLPKMKRKTTRKEREAILCSKIRGQLQTLSTSSFSNIGDSQQVFCSGNNTDSEGNRHLQIVDVDGMADPSTLIPKNLPTTREDLEKRVCLRIPRLLAVAKQYPKSCGITSLTSVWNYLYTRIGENPTGADRPPVSQEEVMSIIGFSPPFDAISWGPFTGNGTLIRWFHALNRHFAVKGRAYVLYKPQGVSRTACTAEEALRQLKDVLQNPQAAVIYHCHNHYMVPIGYQEIPHAQADCYAPNVPESSCDTTVFIGDVSRGRHEAMYARKWSDIVKDLMTQSPEFYNIRRPELGIQTRVPKKKGCDTDRDHESEGNRGQPLGQKRAVISVEQPTETVPPRDAEAVLSPTSDPDAKATVGRAGPPPKRKAKKAGGGNLHCLICFRCDQVEERPERFETSSSDRDSEGSSSSSSTGVDEPAADGGKNSTGGIV</sequence>
<name>A0A1G4I4X3_TRYEQ</name>
<dbReference type="AlphaFoldDB" id="A0A1G4I4X3"/>
<dbReference type="RefSeq" id="XP_067078268.1">
    <property type="nucleotide sequence ID" value="XM_067222167.1"/>
</dbReference>
<evidence type="ECO:0000256" key="2">
    <source>
        <dbReference type="ARBA" id="ARBA00023242"/>
    </source>
</evidence>
<feature type="compositionally biased region" description="Basic and acidic residues" evidence="3">
    <location>
        <begin position="342"/>
        <end position="354"/>
    </location>
</feature>
<gene>
    <name evidence="4" type="ORF">TEOVI_000774000</name>
</gene>
<keyword evidence="2" id="KW-0539">Nucleus</keyword>
<dbReference type="PANTHER" id="PTHR16171">
    <property type="entry name" value="DNA REPAIR PROTEIN COMPLEMENTING XP-G CELLS-RELATED"/>
    <property type="match status" value="1"/>
</dbReference>
<evidence type="ECO:0000313" key="5">
    <source>
        <dbReference type="Proteomes" id="UP000195570"/>
    </source>
</evidence>
<protein>
    <submittedName>
        <fullName evidence="4">Uncharacterized protein</fullName>
    </submittedName>
</protein>
<comment type="subcellular location">
    <subcellularLocation>
        <location evidence="1">Nucleus</location>
    </subcellularLocation>
</comment>
<accession>A0A1G4I4X3</accession>
<proteinExistence type="predicted"/>
<feature type="compositionally biased region" description="Basic and acidic residues" evidence="3">
    <location>
        <begin position="429"/>
        <end position="444"/>
    </location>
</feature>
<feature type="region of interest" description="Disordered" evidence="3">
    <location>
        <begin position="429"/>
        <end position="470"/>
    </location>
</feature>
<dbReference type="EMBL" id="CZPT02000640">
    <property type="protein sequence ID" value="SCU66883.1"/>
    <property type="molecule type" value="Genomic_DNA"/>
</dbReference>
<feature type="region of interest" description="Disordered" evidence="3">
    <location>
        <begin position="336"/>
        <end position="412"/>
    </location>
</feature>
<evidence type="ECO:0000313" key="4">
    <source>
        <dbReference type="EMBL" id="SCU66883.1"/>
    </source>
</evidence>
<evidence type="ECO:0000256" key="1">
    <source>
        <dbReference type="ARBA" id="ARBA00004123"/>
    </source>
</evidence>
<evidence type="ECO:0000256" key="3">
    <source>
        <dbReference type="SAM" id="MobiDB-lite"/>
    </source>
</evidence>
<dbReference type="GeneID" id="92381674"/>
<dbReference type="Proteomes" id="UP000195570">
    <property type="component" value="Unassembled WGS sequence"/>
</dbReference>
<dbReference type="GO" id="GO:0005634">
    <property type="term" value="C:nucleus"/>
    <property type="evidence" value="ECO:0007669"/>
    <property type="project" value="UniProtKB-SubCell"/>
</dbReference>
<dbReference type="PANTHER" id="PTHR16171:SF12">
    <property type="entry name" value="BASIC IMMUNOGLOBULIN-LIKE VARIABLE MOTIF-CONTAINING PROTEIN"/>
    <property type="match status" value="1"/>
</dbReference>
<dbReference type="VEuPathDB" id="TriTrypDB:TEOVI_000774000"/>